<gene>
    <name evidence="1" type="ORF">GALMADRAFT_1033150</name>
</gene>
<sequence length="95" mass="10716">MASIMSIFGFSSAISYCQHLEDSPQQGNLVSNRIWRLIPPPAYEVASPPPYSSHPQQLEHGRSQCVFLSFLHFHLGCSWQDSSRWRLLVVVSGLT</sequence>
<evidence type="ECO:0000313" key="2">
    <source>
        <dbReference type="Proteomes" id="UP000027222"/>
    </source>
</evidence>
<accession>A0A067SC59</accession>
<proteinExistence type="predicted"/>
<dbReference type="AlphaFoldDB" id="A0A067SC59"/>
<name>A0A067SC59_GALM3</name>
<dbReference type="EMBL" id="KL142407">
    <property type="protein sequence ID" value="KDR68500.1"/>
    <property type="molecule type" value="Genomic_DNA"/>
</dbReference>
<dbReference type="HOGENOM" id="CLU_2372941_0_0_1"/>
<organism evidence="1 2">
    <name type="scientific">Galerina marginata (strain CBS 339.88)</name>
    <dbReference type="NCBI Taxonomy" id="685588"/>
    <lineage>
        <taxon>Eukaryota</taxon>
        <taxon>Fungi</taxon>
        <taxon>Dikarya</taxon>
        <taxon>Basidiomycota</taxon>
        <taxon>Agaricomycotina</taxon>
        <taxon>Agaricomycetes</taxon>
        <taxon>Agaricomycetidae</taxon>
        <taxon>Agaricales</taxon>
        <taxon>Agaricineae</taxon>
        <taxon>Strophariaceae</taxon>
        <taxon>Galerina</taxon>
    </lineage>
</organism>
<protein>
    <submittedName>
        <fullName evidence="1">Uncharacterized protein</fullName>
    </submittedName>
</protein>
<dbReference type="Proteomes" id="UP000027222">
    <property type="component" value="Unassembled WGS sequence"/>
</dbReference>
<reference evidence="2" key="1">
    <citation type="journal article" date="2014" name="Proc. Natl. Acad. Sci. U.S.A.">
        <title>Extensive sampling of basidiomycete genomes demonstrates inadequacy of the white-rot/brown-rot paradigm for wood decay fungi.</title>
        <authorList>
            <person name="Riley R."/>
            <person name="Salamov A.A."/>
            <person name="Brown D.W."/>
            <person name="Nagy L.G."/>
            <person name="Floudas D."/>
            <person name="Held B.W."/>
            <person name="Levasseur A."/>
            <person name="Lombard V."/>
            <person name="Morin E."/>
            <person name="Otillar R."/>
            <person name="Lindquist E.A."/>
            <person name="Sun H."/>
            <person name="LaButti K.M."/>
            <person name="Schmutz J."/>
            <person name="Jabbour D."/>
            <person name="Luo H."/>
            <person name="Baker S.E."/>
            <person name="Pisabarro A.G."/>
            <person name="Walton J.D."/>
            <person name="Blanchette R.A."/>
            <person name="Henrissat B."/>
            <person name="Martin F."/>
            <person name="Cullen D."/>
            <person name="Hibbett D.S."/>
            <person name="Grigoriev I.V."/>
        </authorList>
    </citation>
    <scope>NUCLEOTIDE SEQUENCE [LARGE SCALE GENOMIC DNA]</scope>
    <source>
        <strain evidence="2">CBS 339.88</strain>
    </source>
</reference>
<keyword evidence="2" id="KW-1185">Reference proteome</keyword>
<evidence type="ECO:0000313" key="1">
    <source>
        <dbReference type="EMBL" id="KDR68500.1"/>
    </source>
</evidence>